<comment type="caution">
    <text evidence="3">The sequence shown here is derived from an EMBL/GenBank/DDBJ whole genome shotgun (WGS) entry which is preliminary data.</text>
</comment>
<dbReference type="InterPro" id="IPR050618">
    <property type="entry name" value="Ubq-SigPath_Reg"/>
</dbReference>
<dbReference type="SUPFAM" id="SSF49899">
    <property type="entry name" value="Concanavalin A-like lectins/glucanases"/>
    <property type="match status" value="1"/>
</dbReference>
<dbReference type="AlphaFoldDB" id="A0ABD0KYU6"/>
<dbReference type="InterPro" id="IPR043136">
    <property type="entry name" value="B30.2/SPRY_sf"/>
</dbReference>
<evidence type="ECO:0000259" key="2">
    <source>
        <dbReference type="SMART" id="SM00449"/>
    </source>
</evidence>
<evidence type="ECO:0000313" key="4">
    <source>
        <dbReference type="Proteomes" id="UP001519460"/>
    </source>
</evidence>
<keyword evidence="4" id="KW-1185">Reference proteome</keyword>
<dbReference type="InterPro" id="IPR003877">
    <property type="entry name" value="SPRY_dom"/>
</dbReference>
<accession>A0ABD0KYU6</accession>
<reference evidence="3 4" key="1">
    <citation type="journal article" date="2023" name="Sci. Data">
        <title>Genome assembly of the Korean intertidal mud-creeper Batillaria attramentaria.</title>
        <authorList>
            <person name="Patra A.K."/>
            <person name="Ho P.T."/>
            <person name="Jun S."/>
            <person name="Lee S.J."/>
            <person name="Kim Y."/>
            <person name="Won Y.J."/>
        </authorList>
    </citation>
    <scope>NUCLEOTIDE SEQUENCE [LARGE SCALE GENOMIC DNA]</scope>
    <source>
        <strain evidence="3">Wonlab-2016</strain>
    </source>
</reference>
<dbReference type="EMBL" id="JACVVK020000104">
    <property type="protein sequence ID" value="KAK7492337.1"/>
    <property type="molecule type" value="Genomic_DNA"/>
</dbReference>
<dbReference type="Proteomes" id="UP001519460">
    <property type="component" value="Unassembled WGS sequence"/>
</dbReference>
<gene>
    <name evidence="3" type="ORF">BaRGS_00016434</name>
</gene>
<name>A0ABD0KYU6_9CAEN</name>
<dbReference type="Pfam" id="PF00622">
    <property type="entry name" value="SPRY"/>
    <property type="match status" value="1"/>
</dbReference>
<dbReference type="SMART" id="SM00449">
    <property type="entry name" value="SPRY"/>
    <property type="match status" value="1"/>
</dbReference>
<proteinExistence type="predicted"/>
<dbReference type="Gene3D" id="2.60.120.920">
    <property type="match status" value="2"/>
</dbReference>
<dbReference type="PANTHER" id="PTHR12864">
    <property type="entry name" value="RAN BINDING PROTEIN 9-RELATED"/>
    <property type="match status" value="1"/>
</dbReference>
<evidence type="ECO:0000256" key="1">
    <source>
        <dbReference type="SAM" id="MobiDB-lite"/>
    </source>
</evidence>
<evidence type="ECO:0000313" key="3">
    <source>
        <dbReference type="EMBL" id="KAK7492337.1"/>
    </source>
</evidence>
<feature type="non-terminal residue" evidence="3">
    <location>
        <position position="1"/>
    </location>
</feature>
<sequence length="879" mass="97591">DTVTCRLDYVGPDRSLINFLLNDCFVYRQWVNLPPDQLYATIGVSRANAEMTVEWPEPGRGDITIRNDLPSNWFGWKGIARDNEAMTFTMAMLDPNTDREAYNVQCPLAFTKQFNYFEIEIVSKGSDADGQGIGLVSGNCEAFVYPGWTLQSIGYHNDDGGLYVEGGDRKPQSNENLVCKEGDRMGCGVIFPRDVTKTNEREPILVLVYFTKNGELAYTKRMRQPRGGFFPCIALFHRGDVVKLDVACQRPELSTDLNKLLTTCEVSADYRCTEQYALNDLTQYTATVRMEAENDTAQLLQYRAQPLRDVGDSFSIQVTDFDDATEIQIGVSPDGSKLEGEFLGAEQTSSGYMLKLGTIVSKDGMRAVAKWDQQKNSRLIGRGVVSRATGCSTAIYASIVISAGPAEVKVDWTGILNSTKIVRQQKNTEDWLRPSCIQAKGDKLELMPSKGYAFAASAQSSLPLVTGSSIFSVRLLSGKDLPGVGLSRATNDVNNVLGSEIGEICFVPSGRHVLTNNVKKAVDSAPELRVGDTVQCGVIFSRPADRVPQKVVVFFAANGVIFHHCRLQAGYGGLYPTVAFSSSGGSLEVLRGQNNIPIPDNVRTSWLAEQTEENGHATTGVPVPLNSSPVRKGQDNTQQTIEAHMAQTAPESLHVYASHCFADREKVDYILTRVQRAMPYIKVETSISRVNLQDKQGVISTADLIVLFVSQSYYNSHEMLTEYNTFIREQDVPVIFCALEADSKQPRIYFNDLEEELSRLPRVELTAGDKGKINTVPLERQIAKKFRRQRMDSVLACVCQARIVVPKLELYARRIRSARKHLMPTSCVELCTHRYTDAENVFEFKQLPIALRTMKRSGRCFNLVVGSVSDKTLQPSTAK</sequence>
<organism evidence="3 4">
    <name type="scientific">Batillaria attramentaria</name>
    <dbReference type="NCBI Taxonomy" id="370345"/>
    <lineage>
        <taxon>Eukaryota</taxon>
        <taxon>Metazoa</taxon>
        <taxon>Spiralia</taxon>
        <taxon>Lophotrochozoa</taxon>
        <taxon>Mollusca</taxon>
        <taxon>Gastropoda</taxon>
        <taxon>Caenogastropoda</taxon>
        <taxon>Sorbeoconcha</taxon>
        <taxon>Cerithioidea</taxon>
        <taxon>Batillariidae</taxon>
        <taxon>Batillaria</taxon>
    </lineage>
</organism>
<dbReference type="InterPro" id="IPR013320">
    <property type="entry name" value="ConA-like_dom_sf"/>
</dbReference>
<feature type="region of interest" description="Disordered" evidence="1">
    <location>
        <begin position="613"/>
        <end position="633"/>
    </location>
</feature>
<feature type="domain" description="SPRY" evidence="2">
    <location>
        <begin position="112"/>
        <end position="251"/>
    </location>
</feature>
<protein>
    <recommendedName>
        <fullName evidence="2">SPRY domain-containing protein</fullName>
    </recommendedName>
</protein>